<gene>
    <name evidence="2" type="ORF">ACFSBI_10845</name>
</gene>
<comment type="caution">
    <text evidence="2">The sequence shown here is derived from an EMBL/GenBank/DDBJ whole genome shotgun (WGS) entry which is preliminary data.</text>
</comment>
<evidence type="ECO:0000313" key="3">
    <source>
        <dbReference type="Proteomes" id="UP001597347"/>
    </source>
</evidence>
<keyword evidence="3" id="KW-1185">Reference proteome</keyword>
<dbReference type="EMBL" id="JBHUEA010000016">
    <property type="protein sequence ID" value="MFD1722046.1"/>
    <property type="molecule type" value="Genomic_DNA"/>
</dbReference>
<dbReference type="Pfam" id="PF10009">
    <property type="entry name" value="DUF2252"/>
    <property type="match status" value="1"/>
</dbReference>
<dbReference type="PANTHER" id="PTHR39441">
    <property type="entry name" value="DUF2252 DOMAIN-CONTAINING PROTEIN"/>
    <property type="match status" value="1"/>
</dbReference>
<dbReference type="Proteomes" id="UP001597347">
    <property type="component" value="Unassembled WGS sequence"/>
</dbReference>
<feature type="compositionally biased region" description="Basic and acidic residues" evidence="1">
    <location>
        <begin position="10"/>
        <end position="30"/>
    </location>
</feature>
<dbReference type="RefSeq" id="WP_377934818.1">
    <property type="nucleotide sequence ID" value="NZ_JBHUEA010000016.1"/>
</dbReference>
<feature type="region of interest" description="Disordered" evidence="1">
    <location>
        <begin position="1"/>
        <end position="30"/>
    </location>
</feature>
<accession>A0ABW4LET2</accession>
<reference evidence="3" key="1">
    <citation type="journal article" date="2019" name="Int. J. Syst. Evol. Microbiol.">
        <title>The Global Catalogue of Microorganisms (GCM) 10K type strain sequencing project: providing services to taxonomists for standard genome sequencing and annotation.</title>
        <authorList>
            <consortium name="The Broad Institute Genomics Platform"/>
            <consortium name="The Broad Institute Genome Sequencing Center for Infectious Disease"/>
            <person name="Wu L."/>
            <person name="Ma J."/>
        </authorList>
    </citation>
    <scope>NUCLEOTIDE SEQUENCE [LARGE SCALE GENOMIC DNA]</scope>
    <source>
        <strain evidence="3">CGMCC 1.12471</strain>
    </source>
</reference>
<evidence type="ECO:0000256" key="1">
    <source>
        <dbReference type="SAM" id="MobiDB-lite"/>
    </source>
</evidence>
<dbReference type="Gene3D" id="3.90.1200.10">
    <property type="match status" value="1"/>
</dbReference>
<protein>
    <submittedName>
        <fullName evidence="2">DUF2252 domain-containing protein</fullName>
    </submittedName>
</protein>
<sequence>MSAAAPTTPELRDAGREARRRVPLDVHADLEPPRRDPVAILAAQNATREPDLVSLRMRRTLVDAFGFYRGTAAIMATDLAAGPATGLEVTADGDAHLLNFGVFASPERALVFDLNDFDEAGEAPWEWDVKRLAVSALLAARSLGADEDGRRAAAEASVAGYRDALAALAGLTVLERYYVRSDEDDLRAALGTRRGAALDRMVAEARRRTSLRAAERMTEVLPDGRRRFLEDPPVLVHRPDSQPGHTERLLDAYLESVDPAVRELLGRFRIDDVARKVVGVGSVGTRCWLLVLRGPDGEPLLLQIKQAVPSVLESHGGRPQPGLPPLGEPGREGLRVFSHQRVLQAVTDPFLGHFEGRSHDYYVRQYHDMKGAVRLPDLTAEELRAYVRTCGALLARAHAQSGAATAIAAYLEDGAEFDRAVAAWSARYAAVADEDHARVAAAFPDAR</sequence>
<proteinExistence type="predicted"/>
<dbReference type="PANTHER" id="PTHR39441:SF1">
    <property type="entry name" value="DUF2252 DOMAIN-CONTAINING PROTEIN"/>
    <property type="match status" value="1"/>
</dbReference>
<evidence type="ECO:0000313" key="2">
    <source>
        <dbReference type="EMBL" id="MFD1722046.1"/>
    </source>
</evidence>
<name>A0ABW4LET2_9MICO</name>
<organism evidence="2 3">
    <name type="scientific">Amnibacterium endophyticum</name>
    <dbReference type="NCBI Taxonomy" id="2109337"/>
    <lineage>
        <taxon>Bacteria</taxon>
        <taxon>Bacillati</taxon>
        <taxon>Actinomycetota</taxon>
        <taxon>Actinomycetes</taxon>
        <taxon>Micrococcales</taxon>
        <taxon>Microbacteriaceae</taxon>
        <taxon>Amnibacterium</taxon>
    </lineage>
</organism>
<dbReference type="InterPro" id="IPR018721">
    <property type="entry name" value="DUF2252"/>
</dbReference>